<evidence type="ECO:0000313" key="11">
    <source>
        <dbReference type="Proteomes" id="UP000011668"/>
    </source>
</evidence>
<gene>
    <name evidence="10" type="ORF">AG1IA_05895</name>
</gene>
<evidence type="ECO:0000256" key="5">
    <source>
        <dbReference type="ARBA" id="ARBA00023002"/>
    </source>
</evidence>
<keyword evidence="5" id="KW-0560">Oxidoreductase</keyword>
<feature type="region of interest" description="Disordered" evidence="8">
    <location>
        <begin position="1"/>
        <end position="24"/>
    </location>
</feature>
<evidence type="ECO:0000256" key="8">
    <source>
        <dbReference type="SAM" id="MobiDB-lite"/>
    </source>
</evidence>
<dbReference type="GO" id="GO:0005739">
    <property type="term" value="C:mitochondrion"/>
    <property type="evidence" value="ECO:0007669"/>
    <property type="project" value="TreeGrafter"/>
</dbReference>
<name>L8WTE2_THACA</name>
<evidence type="ECO:0000259" key="9">
    <source>
        <dbReference type="Pfam" id="PF03446"/>
    </source>
</evidence>
<dbReference type="OrthoDB" id="435038at2759"/>
<dbReference type="EC" id="1.1.1.31" evidence="3"/>
<keyword evidence="4" id="KW-0101">Branched-chain amino acid catabolism</keyword>
<comment type="catalytic activity">
    <reaction evidence="7">
        <text>3-hydroxy-2-methylpropanoate + NAD(+) = 2-methyl-3-oxopropanoate + NADH + H(+)</text>
        <dbReference type="Rhea" id="RHEA:17681"/>
        <dbReference type="ChEBI" id="CHEBI:11805"/>
        <dbReference type="ChEBI" id="CHEBI:15378"/>
        <dbReference type="ChEBI" id="CHEBI:57540"/>
        <dbReference type="ChEBI" id="CHEBI:57700"/>
        <dbReference type="ChEBI" id="CHEBI:57945"/>
        <dbReference type="EC" id="1.1.1.31"/>
    </reaction>
</comment>
<dbReference type="SUPFAM" id="SSF51735">
    <property type="entry name" value="NAD(P)-binding Rossmann-fold domains"/>
    <property type="match status" value="1"/>
</dbReference>
<evidence type="ECO:0000256" key="3">
    <source>
        <dbReference type="ARBA" id="ARBA00012991"/>
    </source>
</evidence>
<dbReference type="Proteomes" id="UP000011668">
    <property type="component" value="Unassembled WGS sequence"/>
</dbReference>
<sequence length="455" mass="49452">MAQAGRGAIQSEPPGGGGTSQLDNTAADAFGIGAAIVRSGRKQSSGGSPILYIHRLRIPLPTYRLVNMTLVDHYIAVPGFQDPGVPPEAQKPRKDKRHMHRPPVTPDIPEFVLRKLRWSRVRILPRVIESRLPPAYSTTVTLAHDASDAQDAQCRTQCHPQTTPVPGVYWIGPGASEIIPAKRWIEMSFQMGLNMADNLFTRTATVYTEGSTANSSNPPVFVVCDVNRITADTFAQDIATRFPGVLVQVADSPSEVAQRADTIFTMLPSTPQVKDVYLGERGILQGVNKRSEHVTAARDVAAQVEATGGDMVDAPVSGGVVGARAGTLSFMVGGSEKGFKRAHPFLSHMGRNIVHCGPSGSGLTAKVTPVSTDRGGRGHAPRYPTGSVARYPRWGYKHIDWSMLVLRGEQSRTRGTPWQVTPMRKRVPRQVLHTHPHDIINSTSLCRIQADLRPN</sequence>
<dbReference type="InterPro" id="IPR006115">
    <property type="entry name" value="6PGDH_NADP-bd"/>
</dbReference>
<evidence type="ECO:0000256" key="4">
    <source>
        <dbReference type="ARBA" id="ARBA00022456"/>
    </source>
</evidence>
<keyword evidence="11" id="KW-1185">Reference proteome</keyword>
<evidence type="ECO:0000256" key="2">
    <source>
        <dbReference type="ARBA" id="ARBA00006013"/>
    </source>
</evidence>
<organism evidence="10 11">
    <name type="scientific">Thanatephorus cucumeris (strain AG1-IA)</name>
    <name type="common">Rice sheath blight fungus</name>
    <name type="synonym">Rhizoctonia solani</name>
    <dbReference type="NCBI Taxonomy" id="983506"/>
    <lineage>
        <taxon>Eukaryota</taxon>
        <taxon>Fungi</taxon>
        <taxon>Dikarya</taxon>
        <taxon>Basidiomycota</taxon>
        <taxon>Agaricomycotina</taxon>
        <taxon>Agaricomycetes</taxon>
        <taxon>Cantharellales</taxon>
        <taxon>Ceratobasidiaceae</taxon>
        <taxon>Rhizoctonia</taxon>
        <taxon>Rhizoctonia solani AG-1</taxon>
    </lineage>
</organism>
<protein>
    <recommendedName>
        <fullName evidence="3">3-hydroxyisobutyrate dehydrogenase</fullName>
        <ecNumber evidence="3">1.1.1.31</ecNumber>
    </recommendedName>
</protein>
<evidence type="ECO:0000256" key="7">
    <source>
        <dbReference type="ARBA" id="ARBA00049197"/>
    </source>
</evidence>
<reference evidence="10 11" key="1">
    <citation type="journal article" date="2013" name="Nat. Commun.">
        <title>The evolution and pathogenic mechanisms of the rice sheath blight pathogen.</title>
        <authorList>
            <person name="Zheng A."/>
            <person name="Lin R."/>
            <person name="Xu L."/>
            <person name="Qin P."/>
            <person name="Tang C."/>
            <person name="Ai P."/>
            <person name="Zhang D."/>
            <person name="Liu Y."/>
            <person name="Sun Z."/>
            <person name="Feng H."/>
            <person name="Wang Y."/>
            <person name="Chen Y."/>
            <person name="Liang X."/>
            <person name="Fu R."/>
            <person name="Li Q."/>
            <person name="Zhang J."/>
            <person name="Yu X."/>
            <person name="Xie Z."/>
            <person name="Ding L."/>
            <person name="Guan P."/>
            <person name="Tang J."/>
            <person name="Liang Y."/>
            <person name="Wang S."/>
            <person name="Deng Q."/>
            <person name="Li S."/>
            <person name="Zhu J."/>
            <person name="Wang L."/>
            <person name="Liu H."/>
            <person name="Li P."/>
        </authorList>
    </citation>
    <scope>NUCLEOTIDE SEQUENCE [LARGE SCALE GENOMIC DNA]</scope>
    <source>
        <strain evidence="11">AG-1 IA</strain>
    </source>
</reference>
<dbReference type="Pfam" id="PF03446">
    <property type="entry name" value="NAD_binding_2"/>
    <property type="match status" value="1"/>
</dbReference>
<dbReference type="Gene3D" id="3.40.50.720">
    <property type="entry name" value="NAD(P)-binding Rossmann-like Domain"/>
    <property type="match status" value="1"/>
</dbReference>
<feature type="region of interest" description="Disordered" evidence="8">
    <location>
        <begin position="81"/>
        <end position="103"/>
    </location>
</feature>
<accession>L8WTE2</accession>
<dbReference type="STRING" id="983506.L8WTE2"/>
<dbReference type="EMBL" id="AFRT01001521">
    <property type="protein sequence ID" value="ELU40062.1"/>
    <property type="molecule type" value="Genomic_DNA"/>
</dbReference>
<evidence type="ECO:0000256" key="6">
    <source>
        <dbReference type="ARBA" id="ARBA00023027"/>
    </source>
</evidence>
<comment type="caution">
    <text evidence="10">The sequence shown here is derived from an EMBL/GenBank/DDBJ whole genome shotgun (WGS) entry which is preliminary data.</text>
</comment>
<evidence type="ECO:0000313" key="10">
    <source>
        <dbReference type="EMBL" id="ELU40062.1"/>
    </source>
</evidence>
<dbReference type="AlphaFoldDB" id="L8WTE2"/>
<dbReference type="GO" id="GO:0008442">
    <property type="term" value="F:3-hydroxyisobutyrate dehydrogenase activity"/>
    <property type="evidence" value="ECO:0007669"/>
    <property type="project" value="UniProtKB-EC"/>
</dbReference>
<comment type="pathway">
    <text evidence="1">Amino-acid degradation; L-valine degradation.</text>
</comment>
<dbReference type="GO" id="GO:0050661">
    <property type="term" value="F:NADP binding"/>
    <property type="evidence" value="ECO:0007669"/>
    <property type="project" value="InterPro"/>
</dbReference>
<keyword evidence="6" id="KW-0520">NAD</keyword>
<dbReference type="GO" id="GO:0006574">
    <property type="term" value="P:L-valine catabolic process"/>
    <property type="evidence" value="ECO:0007669"/>
    <property type="project" value="TreeGrafter"/>
</dbReference>
<dbReference type="HOGENOM" id="CLU_601555_0_0_1"/>
<dbReference type="PANTHER" id="PTHR22981:SF7">
    <property type="entry name" value="3-HYDROXYISOBUTYRATE DEHYDROGENASE, MITOCHONDRIAL"/>
    <property type="match status" value="1"/>
</dbReference>
<comment type="similarity">
    <text evidence="2">Belongs to the HIBADH-related family. 3-hydroxyisobutyrate dehydrogenase subfamily.</text>
</comment>
<dbReference type="PANTHER" id="PTHR22981">
    <property type="entry name" value="3-HYDROXYISOBUTYRATE DEHYDROGENASE-RELATED"/>
    <property type="match status" value="1"/>
</dbReference>
<feature type="domain" description="6-phosphogluconate dehydrogenase NADP-binding" evidence="9">
    <location>
        <begin position="191"/>
        <end position="357"/>
    </location>
</feature>
<dbReference type="InterPro" id="IPR036291">
    <property type="entry name" value="NAD(P)-bd_dom_sf"/>
</dbReference>
<evidence type="ECO:0000256" key="1">
    <source>
        <dbReference type="ARBA" id="ARBA00005109"/>
    </source>
</evidence>
<proteinExistence type="inferred from homology"/>